<dbReference type="Proteomes" id="UP000680365">
    <property type="component" value="Unassembled WGS sequence"/>
</dbReference>
<proteinExistence type="predicted"/>
<protein>
    <submittedName>
        <fullName evidence="1">N-glycosylase</fullName>
    </submittedName>
</protein>
<dbReference type="RefSeq" id="WP_213348758.1">
    <property type="nucleotide sequence ID" value="NZ_JAEDAM010000018.1"/>
</dbReference>
<evidence type="ECO:0000313" key="1">
    <source>
        <dbReference type="EMBL" id="MBS8121839.1"/>
    </source>
</evidence>
<keyword evidence="2" id="KW-1185">Reference proteome</keyword>
<dbReference type="EMBL" id="JAEDAM010000018">
    <property type="protein sequence ID" value="MBS8121839.1"/>
    <property type="molecule type" value="Genomic_DNA"/>
</dbReference>
<accession>A0ABS5QLH3</accession>
<dbReference type="SUPFAM" id="SSF48150">
    <property type="entry name" value="DNA-glycosylase"/>
    <property type="match status" value="1"/>
</dbReference>
<name>A0ABS5QLH3_9BACT</name>
<evidence type="ECO:0000313" key="2">
    <source>
        <dbReference type="Proteomes" id="UP000680365"/>
    </source>
</evidence>
<feature type="non-terminal residue" evidence="1">
    <location>
        <position position="1"/>
    </location>
</feature>
<sequence length="254" mass="31072">YCEYIRIFFINYIFLIMLQKYLENYNINYILDLEEKKDLQYINIKKSWIKINEYKNVSDNDKFFFIKIIIYNSLISYQLSGTGEKRWQEFAEFLYQNFDKLLKNIELYKTFLINSKNNRRLINMKIKRLKKIDKFFEEVDNLNSLINYYQNMTSLNTKLAYCMKQKKTAKTIVFSIKMFAYSCRIVFDKIERFPFDICIPLDSRIKKIYEINTGNKNYKESEIIKYFDDISKKIKIAPLHIDSLLWVDYWKNEI</sequence>
<dbReference type="InterPro" id="IPR015254">
    <property type="entry name" value="AGOG-like"/>
</dbReference>
<gene>
    <name evidence="1" type="ORF">VAMP_30n214</name>
</gene>
<organism evidence="1 2">
    <name type="scientific">Candidatus Vampirococcus lugosii</name>
    <dbReference type="NCBI Taxonomy" id="2789015"/>
    <lineage>
        <taxon>Bacteria</taxon>
        <taxon>Candidatus Absconditibacteriota</taxon>
        <taxon>Vampirococcus</taxon>
    </lineage>
</organism>
<comment type="caution">
    <text evidence="1">The sequence shown here is derived from an EMBL/GenBank/DDBJ whole genome shotgun (WGS) entry which is preliminary data.</text>
</comment>
<dbReference type="Gene3D" id="1.10.340.30">
    <property type="entry name" value="Hypothetical protein, domain 2"/>
    <property type="match status" value="1"/>
</dbReference>
<reference evidence="1 2" key="1">
    <citation type="journal article" date="2021" name="Nat. Commun.">
        <title>Reductive evolution and unique predatory mode in the CPR bacterium Vampirococcus lugosii.</title>
        <authorList>
            <person name="Moreira D."/>
            <person name="Zivanovic Y."/>
            <person name="Lopez-Archilla A.I."/>
            <person name="Iniesto M."/>
            <person name="Lopez-Garcia P."/>
        </authorList>
    </citation>
    <scope>NUCLEOTIDE SEQUENCE [LARGE SCALE GENOMIC DNA]</scope>
    <source>
        <strain evidence="1">Chiprana</strain>
    </source>
</reference>
<dbReference type="Pfam" id="PF09171">
    <property type="entry name" value="AGOG"/>
    <property type="match status" value="1"/>
</dbReference>
<dbReference type="InterPro" id="IPR011257">
    <property type="entry name" value="DNA_glycosylase"/>
</dbReference>